<reference evidence="1" key="1">
    <citation type="submission" date="2020-03" db="EMBL/GenBank/DDBJ databases">
        <title>The deep terrestrial virosphere.</title>
        <authorList>
            <person name="Holmfeldt K."/>
            <person name="Nilsson E."/>
            <person name="Simone D."/>
            <person name="Lopez-Fernandez M."/>
            <person name="Wu X."/>
            <person name="de Brujin I."/>
            <person name="Lundin D."/>
            <person name="Andersson A."/>
            <person name="Bertilsson S."/>
            <person name="Dopson M."/>
        </authorList>
    </citation>
    <scope>NUCLEOTIDE SEQUENCE</scope>
    <source>
        <strain evidence="1">TM448B01741</strain>
    </source>
</reference>
<sequence>MNGGKDMPESDYKAHFVTGDMPQGVSQCKSEPEPIMEITIHWEKEYFELISLFAKSFAEEHKLECSMKIVDKFADLIRNNSQDTHRQAIMAAGTNAGEK</sequence>
<accession>A0A6M3XPP5</accession>
<protein>
    <submittedName>
        <fullName evidence="1">Uncharacterized protein</fullName>
    </submittedName>
</protein>
<evidence type="ECO:0000313" key="1">
    <source>
        <dbReference type="EMBL" id="QJH99964.1"/>
    </source>
</evidence>
<dbReference type="EMBL" id="MT144819">
    <property type="protein sequence ID" value="QJH99964.1"/>
    <property type="molecule type" value="Genomic_DNA"/>
</dbReference>
<gene>
    <name evidence="1" type="ORF">TM448B01741_0016</name>
</gene>
<organism evidence="1">
    <name type="scientific">viral metagenome</name>
    <dbReference type="NCBI Taxonomy" id="1070528"/>
    <lineage>
        <taxon>unclassified sequences</taxon>
        <taxon>metagenomes</taxon>
        <taxon>organismal metagenomes</taxon>
    </lineage>
</organism>
<name>A0A6M3XPP5_9ZZZZ</name>
<dbReference type="AlphaFoldDB" id="A0A6M3XPP5"/>
<proteinExistence type="predicted"/>